<dbReference type="AlphaFoldDB" id="K1TWQ9"/>
<gene>
    <name evidence="10" type="ORF">OBE_07355</name>
</gene>
<name>K1TWQ9_9ZZZZ</name>
<feature type="non-terminal residue" evidence="10">
    <location>
        <position position="1"/>
    </location>
</feature>
<feature type="transmembrane region" description="Helical" evidence="9">
    <location>
        <begin position="138"/>
        <end position="161"/>
    </location>
</feature>
<comment type="caution">
    <text evidence="10">The sequence shown here is derived from an EMBL/GenBank/DDBJ whole genome shotgun (WGS) entry which is preliminary data.</text>
</comment>
<dbReference type="PRINTS" id="PR00303">
    <property type="entry name" value="SECYTRNLCASE"/>
</dbReference>
<dbReference type="PANTHER" id="PTHR10906">
    <property type="entry name" value="SECY/SEC61-ALPHA FAMILY MEMBER"/>
    <property type="match status" value="1"/>
</dbReference>
<proteinExistence type="inferred from homology"/>
<feature type="transmembrane region" description="Helical" evidence="9">
    <location>
        <begin position="47"/>
        <end position="69"/>
    </location>
</feature>
<keyword evidence="7" id="KW-0811">Translocation</keyword>
<reference evidence="10" key="1">
    <citation type="journal article" date="2013" name="Environ. Microbiol.">
        <title>Microbiota from the distal guts of lean and obese adolescents exhibit partial functional redundancy besides clear differences in community structure.</title>
        <authorList>
            <person name="Ferrer M."/>
            <person name="Ruiz A."/>
            <person name="Lanza F."/>
            <person name="Haange S.B."/>
            <person name="Oberbach A."/>
            <person name="Till H."/>
            <person name="Bargiela R."/>
            <person name="Campoy C."/>
            <person name="Segura M.T."/>
            <person name="Richter M."/>
            <person name="von Bergen M."/>
            <person name="Seifert J."/>
            <person name="Suarez A."/>
        </authorList>
    </citation>
    <scope>NUCLEOTIDE SEQUENCE</scope>
</reference>
<comment type="subcellular location">
    <subcellularLocation>
        <location evidence="1">Membrane</location>
        <topology evidence="1">Multi-pass membrane protein</topology>
    </subcellularLocation>
</comment>
<comment type="similarity">
    <text evidence="2">Belongs to the SecY/SEC61-alpha family.</text>
</comment>
<evidence type="ECO:0000256" key="8">
    <source>
        <dbReference type="ARBA" id="ARBA00023136"/>
    </source>
</evidence>
<feature type="transmembrane region" description="Helical" evidence="9">
    <location>
        <begin position="106"/>
        <end position="126"/>
    </location>
</feature>
<evidence type="ECO:0000256" key="7">
    <source>
        <dbReference type="ARBA" id="ARBA00023010"/>
    </source>
</evidence>
<dbReference type="InterPro" id="IPR023201">
    <property type="entry name" value="SecY_dom_sf"/>
</dbReference>
<dbReference type="InterPro" id="IPR002208">
    <property type="entry name" value="SecY/SEC61-alpha"/>
</dbReference>
<evidence type="ECO:0000256" key="4">
    <source>
        <dbReference type="ARBA" id="ARBA00022692"/>
    </source>
</evidence>
<evidence type="ECO:0000256" key="2">
    <source>
        <dbReference type="ARBA" id="ARBA00005751"/>
    </source>
</evidence>
<accession>K1TWQ9</accession>
<evidence type="ECO:0000256" key="3">
    <source>
        <dbReference type="ARBA" id="ARBA00022448"/>
    </source>
</evidence>
<keyword evidence="4 9" id="KW-0812">Transmembrane</keyword>
<dbReference type="SUPFAM" id="SSF103491">
    <property type="entry name" value="Preprotein translocase SecY subunit"/>
    <property type="match status" value="1"/>
</dbReference>
<keyword evidence="3" id="KW-0813">Transport</keyword>
<evidence type="ECO:0000313" key="10">
    <source>
        <dbReference type="EMBL" id="EKC63646.1"/>
    </source>
</evidence>
<dbReference type="Gene3D" id="1.10.3370.10">
    <property type="entry name" value="SecY subunit domain"/>
    <property type="match status" value="1"/>
</dbReference>
<sequence>ALIMWLGEQITEFGIGNGISIILFVSIVARFPNSIIRQINNVANGDLAWWVLVLMYLGALLLIVLIVLVNDAERRLPVQYSKRVVGRKMYGGQSTHLPMKVNMSGVLPIIFAQSIASLPATICAFVPKWQNGWVMKHIFDTTTWPYIVIYFLLIIFFSYFYSTIQFNPIEVANNLKKNGGFIPGFRAGKPTSEFIQKVL</sequence>
<dbReference type="GO" id="GO:0016020">
    <property type="term" value="C:membrane"/>
    <property type="evidence" value="ECO:0007669"/>
    <property type="project" value="UniProtKB-SubCell"/>
</dbReference>
<dbReference type="InterPro" id="IPR030659">
    <property type="entry name" value="SecY_CS"/>
</dbReference>
<evidence type="ECO:0000256" key="5">
    <source>
        <dbReference type="ARBA" id="ARBA00022927"/>
    </source>
</evidence>
<evidence type="ECO:0000256" key="6">
    <source>
        <dbReference type="ARBA" id="ARBA00022989"/>
    </source>
</evidence>
<dbReference type="EMBL" id="AJWZ01005054">
    <property type="protein sequence ID" value="EKC63646.1"/>
    <property type="molecule type" value="Genomic_DNA"/>
</dbReference>
<dbReference type="PROSITE" id="PS00756">
    <property type="entry name" value="SECY_2"/>
    <property type="match status" value="1"/>
</dbReference>
<keyword evidence="6 9" id="KW-1133">Transmembrane helix</keyword>
<feature type="transmembrane region" description="Helical" evidence="9">
    <location>
        <begin position="15"/>
        <end position="35"/>
    </location>
</feature>
<feature type="non-terminal residue" evidence="10">
    <location>
        <position position="199"/>
    </location>
</feature>
<protein>
    <submittedName>
        <fullName evidence="10">Preprotein translocase, SecY subunit</fullName>
    </submittedName>
</protein>
<evidence type="ECO:0000256" key="9">
    <source>
        <dbReference type="SAM" id="Phobius"/>
    </source>
</evidence>
<dbReference type="Pfam" id="PF00344">
    <property type="entry name" value="SecY"/>
    <property type="match status" value="1"/>
</dbReference>
<keyword evidence="5" id="KW-0653">Protein transport</keyword>
<evidence type="ECO:0000256" key="1">
    <source>
        <dbReference type="ARBA" id="ARBA00004141"/>
    </source>
</evidence>
<keyword evidence="8 9" id="KW-0472">Membrane</keyword>
<dbReference type="GO" id="GO:0015031">
    <property type="term" value="P:protein transport"/>
    <property type="evidence" value="ECO:0007669"/>
    <property type="project" value="UniProtKB-KW"/>
</dbReference>
<organism evidence="10">
    <name type="scientific">human gut metagenome</name>
    <dbReference type="NCBI Taxonomy" id="408170"/>
    <lineage>
        <taxon>unclassified sequences</taxon>
        <taxon>metagenomes</taxon>
        <taxon>organismal metagenomes</taxon>
    </lineage>
</organism>